<evidence type="ECO:0000256" key="2">
    <source>
        <dbReference type="ARBA" id="ARBA00023002"/>
    </source>
</evidence>
<dbReference type="SUPFAM" id="SSF51735">
    <property type="entry name" value="NAD(P)-binding Rossmann-fold domains"/>
    <property type="match status" value="1"/>
</dbReference>
<comment type="similarity">
    <text evidence="1">Belongs to the Gfo/Idh/MocA family.</text>
</comment>
<dbReference type="PANTHER" id="PTHR22604">
    <property type="entry name" value="OXIDOREDUCTASES"/>
    <property type="match status" value="1"/>
</dbReference>
<feature type="domain" description="Gfo/Idh/MocA-like oxidoreductase N-terminal" evidence="3">
    <location>
        <begin position="8"/>
        <end position="72"/>
    </location>
</feature>
<evidence type="ECO:0000313" key="4">
    <source>
        <dbReference type="EMBL" id="QQZ48796.1"/>
    </source>
</evidence>
<dbReference type="InterPro" id="IPR036291">
    <property type="entry name" value="NAD(P)-bd_dom_sf"/>
</dbReference>
<name>A0A974S7N5_9CAUL</name>
<dbReference type="Pfam" id="PF01408">
    <property type="entry name" value="GFO_IDH_MocA"/>
    <property type="match status" value="1"/>
</dbReference>
<dbReference type="EMBL" id="CP068570">
    <property type="protein sequence ID" value="QQZ48796.1"/>
    <property type="molecule type" value="Genomic_DNA"/>
</dbReference>
<dbReference type="GO" id="GO:0000166">
    <property type="term" value="F:nucleotide binding"/>
    <property type="evidence" value="ECO:0007669"/>
    <property type="project" value="InterPro"/>
</dbReference>
<dbReference type="PANTHER" id="PTHR22604:SF105">
    <property type="entry name" value="TRANS-1,2-DIHYDROBENZENE-1,2-DIOL DEHYDROGENASE"/>
    <property type="match status" value="1"/>
</dbReference>
<dbReference type="GO" id="GO:0016491">
    <property type="term" value="F:oxidoreductase activity"/>
    <property type="evidence" value="ECO:0007669"/>
    <property type="project" value="UniProtKB-KW"/>
</dbReference>
<evidence type="ECO:0000259" key="3">
    <source>
        <dbReference type="Pfam" id="PF01408"/>
    </source>
</evidence>
<dbReference type="Gene3D" id="3.40.50.720">
    <property type="entry name" value="NAD(P)-binding Rossmann-like Domain"/>
    <property type="match status" value="1"/>
</dbReference>
<dbReference type="InterPro" id="IPR050984">
    <property type="entry name" value="Gfo/Idh/MocA_domain"/>
</dbReference>
<proteinExistence type="inferred from homology"/>
<evidence type="ECO:0000256" key="1">
    <source>
        <dbReference type="ARBA" id="ARBA00010928"/>
    </source>
</evidence>
<accession>A0A974S7N5</accession>
<protein>
    <submittedName>
        <fullName evidence="4">Gfo/Idh/MocA family oxidoreductase</fullName>
    </submittedName>
</protein>
<reference evidence="4" key="1">
    <citation type="submission" date="2021-01" db="EMBL/GenBank/DDBJ databases">
        <title>Genome sequence of Phenylobacterium sp. 20VBR1 isolated from a valley glaceir, Ny-Alesund, Svalbard.</title>
        <authorList>
            <person name="Thomas F.A."/>
            <person name="Krishnan K.P."/>
            <person name="Sinha R.K."/>
        </authorList>
    </citation>
    <scope>NUCLEOTIDE SEQUENCE</scope>
    <source>
        <strain evidence="4">20VBR1</strain>
    </source>
</reference>
<dbReference type="InterPro" id="IPR000683">
    <property type="entry name" value="Gfo/Idh/MocA-like_OxRdtase_N"/>
</dbReference>
<gene>
    <name evidence="4" type="ORF">JKL49_15570</name>
</gene>
<organism evidence="4">
    <name type="scientific">Phenylobacterium glaciei</name>
    <dbReference type="NCBI Taxonomy" id="2803784"/>
    <lineage>
        <taxon>Bacteria</taxon>
        <taxon>Pseudomonadati</taxon>
        <taxon>Pseudomonadota</taxon>
        <taxon>Alphaproteobacteria</taxon>
        <taxon>Caulobacterales</taxon>
        <taxon>Caulobacteraceae</taxon>
        <taxon>Phenylobacterium</taxon>
    </lineage>
</organism>
<keyword evidence="2" id="KW-0560">Oxidoreductase</keyword>
<dbReference type="AlphaFoldDB" id="A0A974S7N5"/>
<sequence>MVLPAKATDVATVVAVAARDPARARAFAELHGIPEVCETYEDLIARPDIDAVYNALTPSRHADLSIAALQAASTCCVRSPSP</sequence>